<dbReference type="Proteomes" id="UP000007151">
    <property type="component" value="Unassembled WGS sequence"/>
</dbReference>
<comment type="caution">
    <text evidence="4">The sequence shown here is derived from an EMBL/GenBank/DDBJ whole genome shotgun (WGS) entry which is preliminary data.</text>
</comment>
<dbReference type="Pfam" id="PF01597">
    <property type="entry name" value="GCV_H"/>
    <property type="match status" value="1"/>
</dbReference>
<accession>A0A212EJI4</accession>
<dbReference type="KEGG" id="dpl:KGM_205007"/>
<dbReference type="InterPro" id="IPR011053">
    <property type="entry name" value="Single_hybrid_motif"/>
</dbReference>
<proteinExistence type="inferred from homology"/>
<comment type="similarity">
    <text evidence="1">Belongs to the ABITRAM family.</text>
</comment>
<dbReference type="SUPFAM" id="SSF51230">
    <property type="entry name" value="Single hybrid motif"/>
    <property type="match status" value="1"/>
</dbReference>
<keyword evidence="5" id="KW-1185">Reference proteome</keyword>
<dbReference type="AlphaFoldDB" id="A0A212EJI4"/>
<gene>
    <name evidence="4" type="ORF">KGM_205007</name>
</gene>
<dbReference type="GO" id="GO:0030425">
    <property type="term" value="C:dendrite"/>
    <property type="evidence" value="ECO:0007669"/>
    <property type="project" value="TreeGrafter"/>
</dbReference>
<dbReference type="GO" id="GO:0051015">
    <property type="term" value="F:actin filament binding"/>
    <property type="evidence" value="ECO:0007669"/>
    <property type="project" value="TreeGrafter"/>
</dbReference>
<dbReference type="Gene3D" id="2.40.50.100">
    <property type="match status" value="1"/>
</dbReference>
<dbReference type="eggNOG" id="KOG3266">
    <property type="taxonomic scope" value="Eukaryota"/>
</dbReference>
<name>A0A212EJI4_DANPL</name>
<dbReference type="PANTHER" id="PTHR13651:SF0">
    <property type="entry name" value="PROTEIN ABITRAM"/>
    <property type="match status" value="1"/>
</dbReference>
<dbReference type="InterPro" id="IPR033753">
    <property type="entry name" value="GCV_H/Fam206"/>
</dbReference>
<dbReference type="OrthoDB" id="48130at2759"/>
<dbReference type="STRING" id="278856.A0A212EJI4"/>
<sequence>MEYNILKSIDLNEKSIYKSFTERYFSKRYILDVNGIKNNDIMLLFHSNRITLLCLAPSHFFFKRDDDYKLNFTIGKVDRLSNTVKGKGKKGGQMLTPHTAICKVEWSDNTSFEIPAGMKGFLVEINEQLVKNPKLLKECPNSDGFIAIMLSSISISDSLKKELLNHEEYLKIINSSCE</sequence>
<evidence type="ECO:0000256" key="2">
    <source>
        <dbReference type="ARBA" id="ARBA00019325"/>
    </source>
</evidence>
<dbReference type="GO" id="GO:0032433">
    <property type="term" value="C:filopodium tip"/>
    <property type="evidence" value="ECO:0007669"/>
    <property type="project" value="TreeGrafter"/>
</dbReference>
<protein>
    <recommendedName>
        <fullName evidence="2">Protein Abitram</fullName>
    </recommendedName>
    <alternativeName>
        <fullName evidence="3">Actin-binding transcription modulator</fullName>
    </alternativeName>
</protein>
<dbReference type="EMBL" id="AGBW02014474">
    <property type="protein sequence ID" value="OWR41618.1"/>
    <property type="molecule type" value="Genomic_DNA"/>
</dbReference>
<evidence type="ECO:0000256" key="3">
    <source>
        <dbReference type="ARBA" id="ARBA00030463"/>
    </source>
</evidence>
<dbReference type="GO" id="GO:0030833">
    <property type="term" value="P:regulation of actin filament polymerization"/>
    <property type="evidence" value="ECO:0007669"/>
    <property type="project" value="TreeGrafter"/>
</dbReference>
<dbReference type="GO" id="GO:0005634">
    <property type="term" value="C:nucleus"/>
    <property type="evidence" value="ECO:0007669"/>
    <property type="project" value="TreeGrafter"/>
</dbReference>
<dbReference type="InterPro" id="IPR039169">
    <property type="entry name" value="Abitram"/>
</dbReference>
<evidence type="ECO:0000256" key="1">
    <source>
        <dbReference type="ARBA" id="ARBA00010764"/>
    </source>
</evidence>
<evidence type="ECO:0000313" key="4">
    <source>
        <dbReference type="EMBL" id="OWR41618.1"/>
    </source>
</evidence>
<dbReference type="GO" id="GO:0003785">
    <property type="term" value="F:actin monomer binding"/>
    <property type="evidence" value="ECO:0007669"/>
    <property type="project" value="TreeGrafter"/>
</dbReference>
<evidence type="ECO:0000313" key="5">
    <source>
        <dbReference type="Proteomes" id="UP000007151"/>
    </source>
</evidence>
<dbReference type="FunCoup" id="A0A212EJI4">
    <property type="interactions" value="756"/>
</dbReference>
<dbReference type="PANTHER" id="PTHR13651">
    <property type="entry name" value="PROTEIN ABITRAM"/>
    <property type="match status" value="1"/>
</dbReference>
<reference evidence="4 5" key="1">
    <citation type="journal article" date="2011" name="Cell">
        <title>The monarch butterfly genome yields insights into long-distance migration.</title>
        <authorList>
            <person name="Zhan S."/>
            <person name="Merlin C."/>
            <person name="Boore J.L."/>
            <person name="Reppert S.M."/>
        </authorList>
    </citation>
    <scope>NUCLEOTIDE SEQUENCE [LARGE SCALE GENOMIC DNA]</scope>
    <source>
        <strain evidence="4">F-2</strain>
    </source>
</reference>
<dbReference type="GO" id="GO:0048813">
    <property type="term" value="P:dendrite morphogenesis"/>
    <property type="evidence" value="ECO:0007669"/>
    <property type="project" value="TreeGrafter"/>
</dbReference>
<dbReference type="GO" id="GO:0030027">
    <property type="term" value="C:lamellipodium"/>
    <property type="evidence" value="ECO:0007669"/>
    <property type="project" value="TreeGrafter"/>
</dbReference>
<dbReference type="GO" id="GO:0051489">
    <property type="term" value="P:regulation of filopodium assembly"/>
    <property type="evidence" value="ECO:0007669"/>
    <property type="project" value="TreeGrafter"/>
</dbReference>
<organism evidence="4 5">
    <name type="scientific">Danaus plexippus plexippus</name>
    <dbReference type="NCBI Taxonomy" id="278856"/>
    <lineage>
        <taxon>Eukaryota</taxon>
        <taxon>Metazoa</taxon>
        <taxon>Ecdysozoa</taxon>
        <taxon>Arthropoda</taxon>
        <taxon>Hexapoda</taxon>
        <taxon>Insecta</taxon>
        <taxon>Pterygota</taxon>
        <taxon>Neoptera</taxon>
        <taxon>Endopterygota</taxon>
        <taxon>Lepidoptera</taxon>
        <taxon>Glossata</taxon>
        <taxon>Ditrysia</taxon>
        <taxon>Papilionoidea</taxon>
        <taxon>Nymphalidae</taxon>
        <taxon>Danainae</taxon>
        <taxon>Danaini</taxon>
        <taxon>Danaina</taxon>
        <taxon>Danaus</taxon>
        <taxon>Danaus</taxon>
    </lineage>
</organism>